<dbReference type="InterPro" id="IPR028082">
    <property type="entry name" value="Peripla_BP_I"/>
</dbReference>
<keyword evidence="2" id="KW-0238">DNA-binding</keyword>
<dbReference type="Pfam" id="PF00356">
    <property type="entry name" value="LacI"/>
    <property type="match status" value="1"/>
</dbReference>
<dbReference type="GO" id="GO:0000976">
    <property type="term" value="F:transcription cis-regulatory region binding"/>
    <property type="evidence" value="ECO:0007669"/>
    <property type="project" value="TreeGrafter"/>
</dbReference>
<dbReference type="Gene3D" id="3.40.50.2300">
    <property type="match status" value="2"/>
</dbReference>
<keyword evidence="3" id="KW-0804">Transcription</keyword>
<dbReference type="InterPro" id="IPR000843">
    <property type="entry name" value="HTH_LacI"/>
</dbReference>
<dbReference type="OrthoDB" id="9798934at2"/>
<gene>
    <name evidence="5" type="ORF">BA70_18115</name>
</gene>
<dbReference type="EMBL" id="JOTP01000007">
    <property type="protein sequence ID" value="KEP26799.1"/>
    <property type="molecule type" value="Genomic_DNA"/>
</dbReference>
<dbReference type="GO" id="GO:0003700">
    <property type="term" value="F:DNA-binding transcription factor activity"/>
    <property type="evidence" value="ECO:0007669"/>
    <property type="project" value="TreeGrafter"/>
</dbReference>
<dbReference type="SUPFAM" id="SSF53822">
    <property type="entry name" value="Periplasmic binding protein-like I"/>
    <property type="match status" value="1"/>
</dbReference>
<evidence type="ECO:0000256" key="1">
    <source>
        <dbReference type="ARBA" id="ARBA00023015"/>
    </source>
</evidence>
<dbReference type="SUPFAM" id="SSF47413">
    <property type="entry name" value="lambda repressor-like DNA-binding domains"/>
    <property type="match status" value="1"/>
</dbReference>
<dbReference type="Pfam" id="PF00532">
    <property type="entry name" value="Peripla_BP_1"/>
    <property type="match status" value="1"/>
</dbReference>
<dbReference type="InterPro" id="IPR001761">
    <property type="entry name" value="Peripla_BP/Lac1_sug-bd_dom"/>
</dbReference>
<reference evidence="5 6" key="1">
    <citation type="submission" date="2012-09" db="EMBL/GenBank/DDBJ databases">
        <title>Genome Sequence of Bacillus sp. DW5-4.</title>
        <authorList>
            <person name="Lai Q."/>
            <person name="Liu Y."/>
            <person name="Shao Z."/>
        </authorList>
    </citation>
    <scope>NUCLEOTIDE SEQUENCE [LARGE SCALE GENOMIC DNA]</scope>
    <source>
        <strain evidence="5 6">DW5-4</strain>
    </source>
</reference>
<dbReference type="CDD" id="cd01392">
    <property type="entry name" value="HTH_LacI"/>
    <property type="match status" value="1"/>
</dbReference>
<feature type="domain" description="HTH lacI-type" evidence="4">
    <location>
        <begin position="3"/>
        <end position="56"/>
    </location>
</feature>
<accession>A0A081LC23</accession>
<comment type="caution">
    <text evidence="5">The sequence shown here is derived from an EMBL/GenBank/DDBJ whole genome shotgun (WGS) entry which is preliminary data.</text>
</comment>
<evidence type="ECO:0000259" key="4">
    <source>
        <dbReference type="PROSITE" id="PS50932"/>
    </source>
</evidence>
<dbReference type="PANTHER" id="PTHR30146">
    <property type="entry name" value="LACI-RELATED TRANSCRIPTIONAL REPRESSOR"/>
    <property type="match status" value="1"/>
</dbReference>
<dbReference type="AlphaFoldDB" id="A0A081LC23"/>
<evidence type="ECO:0000256" key="3">
    <source>
        <dbReference type="ARBA" id="ARBA00023163"/>
    </source>
</evidence>
<dbReference type="eggNOG" id="COG1609">
    <property type="taxonomic scope" value="Bacteria"/>
</dbReference>
<dbReference type="RefSeq" id="WP_034320625.1">
    <property type="nucleotide sequence ID" value="NZ_JBCMYH010000026.1"/>
</dbReference>
<sequence length="329" mass="37084">MCTIYEIAKRCGVSTTTVSRVLNHHPYVSEEKRQHILQVMKEMEYTPSSAARTLRSHQTKTIAVSVPAVDHPFFAQLIKGISKEALDQGYKAIVLQTFYQESLELEGLQLLKRKEVDGVILGALENKWEKIEPFLSNGPIVMANEYHQTADIPIIGYDEREAAYKAVDYLIRSGRKSIGFCFDTESSEAQKQRRKGYLDALSAHGLPLNEDWLFGEAFTIEDGFRLMDLIHGMPDTPDAIFTGNDQVAAGLIKRAISYGYQIPEDLAVIGYDNQDICEVTAPTITTIDIPIVELGQRSVQQMIQLLQDQKPLQRDHIQLPTRLVTREST</sequence>
<dbReference type="PANTHER" id="PTHR30146:SF136">
    <property type="entry name" value="NTD BIOSYNTHESIS OPERON REGULATOR NTDR"/>
    <property type="match status" value="1"/>
</dbReference>
<organism evidence="5 6">
    <name type="scientific">Bacillus zhangzhouensis</name>
    <dbReference type="NCBI Taxonomy" id="1178540"/>
    <lineage>
        <taxon>Bacteria</taxon>
        <taxon>Bacillati</taxon>
        <taxon>Bacillota</taxon>
        <taxon>Bacilli</taxon>
        <taxon>Bacillales</taxon>
        <taxon>Bacillaceae</taxon>
        <taxon>Bacillus</taxon>
    </lineage>
</organism>
<keyword evidence="6" id="KW-1185">Reference proteome</keyword>
<dbReference type="Proteomes" id="UP000028091">
    <property type="component" value="Unassembled WGS sequence"/>
</dbReference>
<dbReference type="SMART" id="SM00354">
    <property type="entry name" value="HTH_LACI"/>
    <property type="match status" value="1"/>
</dbReference>
<dbReference type="PRINTS" id="PR00036">
    <property type="entry name" value="HTHLACI"/>
</dbReference>
<dbReference type="InterPro" id="IPR010982">
    <property type="entry name" value="Lambda_DNA-bd_dom_sf"/>
</dbReference>
<proteinExistence type="predicted"/>
<evidence type="ECO:0000313" key="5">
    <source>
        <dbReference type="EMBL" id="KEP26799.1"/>
    </source>
</evidence>
<evidence type="ECO:0000256" key="2">
    <source>
        <dbReference type="ARBA" id="ARBA00023125"/>
    </source>
</evidence>
<dbReference type="Gene3D" id="1.10.260.40">
    <property type="entry name" value="lambda repressor-like DNA-binding domains"/>
    <property type="match status" value="1"/>
</dbReference>
<evidence type="ECO:0000313" key="6">
    <source>
        <dbReference type="Proteomes" id="UP000028091"/>
    </source>
</evidence>
<name>A0A081LC23_9BACI</name>
<protein>
    <submittedName>
        <fullName evidence="5">NTD biosynthesis operon regulator NtdR</fullName>
    </submittedName>
</protein>
<keyword evidence="1" id="KW-0805">Transcription regulation</keyword>
<dbReference type="CDD" id="cd06286">
    <property type="entry name" value="PBP1_CcpB-like"/>
    <property type="match status" value="1"/>
</dbReference>
<dbReference type="PROSITE" id="PS50932">
    <property type="entry name" value="HTH_LACI_2"/>
    <property type="match status" value="1"/>
</dbReference>